<dbReference type="GO" id="GO:0005737">
    <property type="term" value="C:cytoplasm"/>
    <property type="evidence" value="ECO:0007669"/>
    <property type="project" value="TreeGrafter"/>
</dbReference>
<evidence type="ECO:0000259" key="9">
    <source>
        <dbReference type="PROSITE" id="PS51059"/>
    </source>
</evidence>
<comment type="similarity">
    <text evidence="6">Belongs to the ARTD/PARP family.</text>
</comment>
<dbReference type="PROSITE" id="PS51154">
    <property type="entry name" value="MACRO"/>
    <property type="match status" value="2"/>
</dbReference>
<name>A0A437CBV3_ORYJA</name>
<dbReference type="FunFam" id="3.90.228.10:FF:000008">
    <property type="entry name" value="Poly [ADP-ribose] polymerase"/>
    <property type="match status" value="1"/>
</dbReference>
<evidence type="ECO:0000256" key="1">
    <source>
        <dbReference type="ARBA" id="ARBA00004123"/>
    </source>
</evidence>
<evidence type="ECO:0000313" key="11">
    <source>
        <dbReference type="EMBL" id="RVE60262.1"/>
    </source>
</evidence>
<dbReference type="Gene3D" id="3.40.220.10">
    <property type="entry name" value="Leucine Aminopeptidase, subunit E, domain 1"/>
    <property type="match status" value="2"/>
</dbReference>
<dbReference type="PANTHER" id="PTHR14453:SF107">
    <property type="entry name" value="POLY [ADP-RIBOSE] POLYMERASE"/>
    <property type="match status" value="1"/>
</dbReference>
<feature type="domain" description="Macro" evidence="10">
    <location>
        <begin position="155"/>
        <end position="328"/>
    </location>
</feature>
<evidence type="ECO:0000259" key="8">
    <source>
        <dbReference type="PROSITE" id="PS50918"/>
    </source>
</evidence>
<feature type="domain" description="PARP catalytic" evidence="9">
    <location>
        <begin position="566"/>
        <end position="759"/>
    </location>
</feature>
<dbReference type="CDD" id="cd01439">
    <property type="entry name" value="TCCD_inducible_PARP_like"/>
    <property type="match status" value="1"/>
</dbReference>
<dbReference type="GO" id="GO:1990404">
    <property type="term" value="F:NAD+-protein mono-ADP-ribosyltransferase activity"/>
    <property type="evidence" value="ECO:0007669"/>
    <property type="project" value="TreeGrafter"/>
</dbReference>
<proteinExistence type="inferred from homology"/>
<dbReference type="Pfam" id="PF00644">
    <property type="entry name" value="PARP"/>
    <property type="match status" value="1"/>
</dbReference>
<gene>
    <name evidence="11" type="ORF">OJAV_G00179280</name>
</gene>
<dbReference type="InterPro" id="IPR002589">
    <property type="entry name" value="Macro_dom"/>
</dbReference>
<dbReference type="SUPFAM" id="SSF52949">
    <property type="entry name" value="Macro domain-like"/>
    <property type="match status" value="2"/>
</dbReference>
<dbReference type="Pfam" id="PF01661">
    <property type="entry name" value="Macro"/>
    <property type="match status" value="2"/>
</dbReference>
<dbReference type="SUPFAM" id="SSF56399">
    <property type="entry name" value="ADP-ribosylation"/>
    <property type="match status" value="1"/>
</dbReference>
<protein>
    <recommendedName>
        <fullName evidence="7">Poly [ADP-ribose] polymerase</fullName>
        <shortName evidence="7">PARP</shortName>
        <ecNumber evidence="7">2.4.2.-</ecNumber>
    </recommendedName>
</protein>
<dbReference type="GO" id="GO:0010629">
    <property type="term" value="P:negative regulation of gene expression"/>
    <property type="evidence" value="ECO:0007669"/>
    <property type="project" value="TreeGrafter"/>
</dbReference>
<dbReference type="PANTHER" id="PTHR14453">
    <property type="entry name" value="PARP/ZINC FINGER CCCH TYPE DOMAIN CONTAINING PROTEIN"/>
    <property type="match status" value="1"/>
</dbReference>
<accession>A0A437CBV3</accession>
<keyword evidence="12" id="KW-1185">Reference proteome</keyword>
<feature type="domain" description="Macro" evidence="10">
    <location>
        <begin position="1"/>
        <end position="135"/>
    </location>
</feature>
<dbReference type="GO" id="GO:0070212">
    <property type="term" value="P:protein poly-ADP-ribosylation"/>
    <property type="evidence" value="ECO:0007669"/>
    <property type="project" value="TreeGrafter"/>
</dbReference>
<dbReference type="InterPro" id="IPR004170">
    <property type="entry name" value="WWE_dom"/>
</dbReference>
<evidence type="ECO:0000256" key="3">
    <source>
        <dbReference type="ARBA" id="ARBA00022679"/>
    </source>
</evidence>
<dbReference type="Gene3D" id="3.90.228.10">
    <property type="match status" value="1"/>
</dbReference>
<dbReference type="InterPro" id="IPR052056">
    <property type="entry name" value="Mono-ARTD/PARP"/>
</dbReference>
<dbReference type="Proteomes" id="UP000283210">
    <property type="component" value="Chromosome 18"/>
</dbReference>
<dbReference type="OrthoDB" id="6133115at2759"/>
<keyword evidence="3 7" id="KW-0808">Transferase</keyword>
<dbReference type="InterPro" id="IPR012317">
    <property type="entry name" value="Poly(ADP-ribose)pol_cat_dom"/>
</dbReference>
<dbReference type="GO" id="GO:0003714">
    <property type="term" value="F:transcription corepressor activity"/>
    <property type="evidence" value="ECO:0007669"/>
    <property type="project" value="TreeGrafter"/>
</dbReference>
<evidence type="ECO:0000313" key="12">
    <source>
        <dbReference type="Proteomes" id="UP000283210"/>
    </source>
</evidence>
<dbReference type="PROSITE" id="PS50918">
    <property type="entry name" value="WWE"/>
    <property type="match status" value="1"/>
</dbReference>
<keyword evidence="2 7" id="KW-0328">Glycosyltransferase</keyword>
<evidence type="ECO:0000256" key="7">
    <source>
        <dbReference type="RuleBase" id="RU362114"/>
    </source>
</evidence>
<dbReference type="GO" id="GO:0003950">
    <property type="term" value="F:NAD+ poly-ADP-ribosyltransferase activity"/>
    <property type="evidence" value="ECO:0007669"/>
    <property type="project" value="UniProtKB-UniRule"/>
</dbReference>
<dbReference type="GO" id="GO:0005634">
    <property type="term" value="C:nucleus"/>
    <property type="evidence" value="ECO:0007669"/>
    <property type="project" value="UniProtKB-SubCell"/>
</dbReference>
<evidence type="ECO:0000259" key="10">
    <source>
        <dbReference type="PROSITE" id="PS51154"/>
    </source>
</evidence>
<feature type="domain" description="WWE" evidence="8">
    <location>
        <begin position="480"/>
        <end position="557"/>
    </location>
</feature>
<dbReference type="PROSITE" id="PS51059">
    <property type="entry name" value="PARP_CATALYTIC"/>
    <property type="match status" value="1"/>
</dbReference>
<dbReference type="InterPro" id="IPR037197">
    <property type="entry name" value="WWE_dom_sf"/>
</dbReference>
<dbReference type="Gene3D" id="3.30.720.50">
    <property type="match status" value="1"/>
</dbReference>
<sequence length="759" mass="84830">MTTKFTQVAKRATQPGETVLLENLPALKCKAVFFLNQIRWDNNKKGNAVQVLRHGIRQILSSCDSRGYSSVALPILGTGVALFFPHSVACSVLLEEISAFEQSRQSTSSFSVRIVIHPSDKESKKAFQSLQDSFQFTGLSDDVAQDVFYQPILSTDDKVTAMVGGVKLQIICGDILKTKADVVVNTTDFPKHKSGAVSKAILSAAGPDVQKALAQAGMPSDLMYSTGPGLLGCKEIIHASFQKDTEVIRKKCEKILHDCDTRGHFSVAFPAVNTGQAGMDLAKACRAMLDGIAAALQNQKPNSLGLVCIVIIQKNVFEVFRSELQKRFGQIFKPHRNVKERAVHKVKKRLHMKHTKSFSSSEPRFLVSPELHPVVFGVISLGSDVIKNIKTDLEAALQKNLCEKKVVVQHFSWLGDMELDEVRAKMSMYGISVELQKNQPAGDRSQKSDEQVYVLKGLMEDVLCVTDLINKAVQQALLQKLQENEEYEVFLTVKWSIKNLEGVWEELSVSNNYKLEKAHRSGEVSVKISVLDRELKVNMTKQEATDWKTGITFEFKRVEPNSALELPEHWDPMDGEVFKKVELNPNSTEYDKIAKGFRDTANFTIQKIERVQNSHLWQAFEVSRERLTAKNGKDEVGEKFLYHGTSAESCRCIERDKFDRGYAGKHAAAYGKGVYFAVNADYSAKEFSPADPSGLKRLYVARVLTGRYALGKSSYVSPPPRGSDPTDRFDSVVDNLMSPTKFVIFHDDQAYPEYLITFK</sequence>
<evidence type="ECO:0000256" key="4">
    <source>
        <dbReference type="ARBA" id="ARBA00023027"/>
    </source>
</evidence>
<reference evidence="11 12" key="2">
    <citation type="submission" date="2019-01" db="EMBL/GenBank/DDBJ databases">
        <title>A chromosome length genome reference of the Java medaka (oryzias javanicus).</title>
        <authorList>
            <person name="Herpin A."/>
            <person name="Takehana Y."/>
            <person name="Naruse K."/>
            <person name="Ansai S."/>
            <person name="Kawaguchi M."/>
        </authorList>
    </citation>
    <scope>NUCLEOTIDE SEQUENCE [LARGE SCALE GENOMIC DNA]</scope>
    <source>
        <strain evidence="11">RS831</strain>
        <tissue evidence="11">Whole body</tissue>
    </source>
</reference>
<comment type="subcellular location">
    <subcellularLocation>
        <location evidence="1">Nucleus</location>
    </subcellularLocation>
</comment>
<keyword evidence="5" id="KW-0539">Nucleus</keyword>
<organism evidence="11 12">
    <name type="scientific">Oryzias javanicus</name>
    <name type="common">Javanese ricefish</name>
    <name type="synonym">Aplocheilus javanicus</name>
    <dbReference type="NCBI Taxonomy" id="123683"/>
    <lineage>
        <taxon>Eukaryota</taxon>
        <taxon>Metazoa</taxon>
        <taxon>Chordata</taxon>
        <taxon>Craniata</taxon>
        <taxon>Vertebrata</taxon>
        <taxon>Euteleostomi</taxon>
        <taxon>Actinopterygii</taxon>
        <taxon>Neopterygii</taxon>
        <taxon>Teleostei</taxon>
        <taxon>Neoteleostei</taxon>
        <taxon>Acanthomorphata</taxon>
        <taxon>Ovalentaria</taxon>
        <taxon>Atherinomorphae</taxon>
        <taxon>Beloniformes</taxon>
        <taxon>Adrianichthyidae</taxon>
        <taxon>Oryziinae</taxon>
        <taxon>Oryzias</taxon>
    </lineage>
</organism>
<evidence type="ECO:0000256" key="5">
    <source>
        <dbReference type="ARBA" id="ARBA00023242"/>
    </source>
</evidence>
<dbReference type="EMBL" id="CM012454">
    <property type="protein sequence ID" value="RVE60262.1"/>
    <property type="molecule type" value="Genomic_DNA"/>
</dbReference>
<dbReference type="AlphaFoldDB" id="A0A437CBV3"/>
<evidence type="ECO:0000256" key="6">
    <source>
        <dbReference type="ARBA" id="ARBA00024347"/>
    </source>
</evidence>
<keyword evidence="4 7" id="KW-0520">NAD</keyword>
<dbReference type="SMART" id="SM00506">
    <property type="entry name" value="A1pp"/>
    <property type="match status" value="1"/>
</dbReference>
<dbReference type="EC" id="2.4.2.-" evidence="7"/>
<reference evidence="11 12" key="1">
    <citation type="submission" date="2018-11" db="EMBL/GenBank/DDBJ databases">
        <authorList>
            <person name="Lopez-Roques C."/>
            <person name="Donnadieu C."/>
            <person name="Bouchez O."/>
            <person name="Klopp C."/>
            <person name="Cabau C."/>
            <person name="Zahm M."/>
        </authorList>
    </citation>
    <scope>NUCLEOTIDE SEQUENCE [LARGE SCALE GENOMIC DNA]</scope>
    <source>
        <strain evidence="11">RS831</strain>
        <tissue evidence="11">Whole body</tissue>
    </source>
</reference>
<dbReference type="InterPro" id="IPR043472">
    <property type="entry name" value="Macro_dom-like"/>
</dbReference>
<evidence type="ECO:0000256" key="2">
    <source>
        <dbReference type="ARBA" id="ARBA00022676"/>
    </source>
</evidence>